<keyword evidence="5" id="KW-0539">Nucleus</keyword>
<dbReference type="Gene3D" id="2.20.25.80">
    <property type="entry name" value="WRKY domain"/>
    <property type="match status" value="1"/>
</dbReference>
<feature type="compositionally biased region" description="Polar residues" evidence="6">
    <location>
        <begin position="234"/>
        <end position="243"/>
    </location>
</feature>
<dbReference type="GO" id="GO:0003700">
    <property type="term" value="F:DNA-binding transcription factor activity"/>
    <property type="evidence" value="ECO:0007669"/>
    <property type="project" value="InterPro"/>
</dbReference>
<feature type="region of interest" description="Disordered" evidence="6">
    <location>
        <begin position="210"/>
        <end position="262"/>
    </location>
</feature>
<dbReference type="EMBL" id="JAJAGQ010000018">
    <property type="protein sequence ID" value="KAJ8537184.1"/>
    <property type="molecule type" value="Genomic_DNA"/>
</dbReference>
<evidence type="ECO:0000313" key="8">
    <source>
        <dbReference type="EMBL" id="KAJ8537184.1"/>
    </source>
</evidence>
<evidence type="ECO:0000256" key="3">
    <source>
        <dbReference type="ARBA" id="ARBA00023125"/>
    </source>
</evidence>
<dbReference type="AlphaFoldDB" id="A0A9Q1LLD8"/>
<dbReference type="InterPro" id="IPR036576">
    <property type="entry name" value="WRKY_dom_sf"/>
</dbReference>
<proteinExistence type="predicted"/>
<comment type="subcellular location">
    <subcellularLocation>
        <location evidence="1">Nucleus</location>
    </subcellularLocation>
</comment>
<feature type="domain" description="WRKY" evidence="7">
    <location>
        <begin position="120"/>
        <end position="188"/>
    </location>
</feature>
<evidence type="ECO:0000256" key="2">
    <source>
        <dbReference type="ARBA" id="ARBA00023015"/>
    </source>
</evidence>
<feature type="compositionally biased region" description="Basic and acidic residues" evidence="6">
    <location>
        <begin position="94"/>
        <end position="107"/>
    </location>
</feature>
<dbReference type="GO" id="GO:0043565">
    <property type="term" value="F:sequence-specific DNA binding"/>
    <property type="evidence" value="ECO:0007669"/>
    <property type="project" value="InterPro"/>
</dbReference>
<dbReference type="InterPro" id="IPR044810">
    <property type="entry name" value="WRKY_plant"/>
</dbReference>
<dbReference type="Proteomes" id="UP001152561">
    <property type="component" value="Unassembled WGS sequence"/>
</dbReference>
<organism evidence="8 9">
    <name type="scientific">Anisodus acutangulus</name>
    <dbReference type="NCBI Taxonomy" id="402998"/>
    <lineage>
        <taxon>Eukaryota</taxon>
        <taxon>Viridiplantae</taxon>
        <taxon>Streptophyta</taxon>
        <taxon>Embryophyta</taxon>
        <taxon>Tracheophyta</taxon>
        <taxon>Spermatophyta</taxon>
        <taxon>Magnoliopsida</taxon>
        <taxon>eudicotyledons</taxon>
        <taxon>Gunneridae</taxon>
        <taxon>Pentapetalae</taxon>
        <taxon>asterids</taxon>
        <taxon>lamiids</taxon>
        <taxon>Solanales</taxon>
        <taxon>Solanaceae</taxon>
        <taxon>Solanoideae</taxon>
        <taxon>Hyoscyameae</taxon>
        <taxon>Anisodus</taxon>
    </lineage>
</organism>
<keyword evidence="9" id="KW-1185">Reference proteome</keyword>
<keyword evidence="4" id="KW-0804">Transcription</keyword>
<evidence type="ECO:0000256" key="5">
    <source>
        <dbReference type="ARBA" id="ARBA00023242"/>
    </source>
</evidence>
<evidence type="ECO:0000256" key="4">
    <source>
        <dbReference type="ARBA" id="ARBA00023163"/>
    </source>
</evidence>
<dbReference type="InterPro" id="IPR003657">
    <property type="entry name" value="WRKY_dom"/>
</dbReference>
<dbReference type="PROSITE" id="PS50811">
    <property type="entry name" value="WRKY"/>
    <property type="match status" value="1"/>
</dbReference>
<dbReference type="SUPFAM" id="SSF118290">
    <property type="entry name" value="WRKY DNA-binding domain"/>
    <property type="match status" value="1"/>
</dbReference>
<keyword evidence="3" id="KW-0238">DNA-binding</keyword>
<feature type="region of interest" description="Disordered" evidence="6">
    <location>
        <begin position="71"/>
        <end position="107"/>
    </location>
</feature>
<dbReference type="Pfam" id="PF03106">
    <property type="entry name" value="WRKY"/>
    <property type="match status" value="1"/>
</dbReference>
<dbReference type="OrthoDB" id="2021064at2759"/>
<accession>A0A9Q1LLD8</accession>
<evidence type="ECO:0000256" key="1">
    <source>
        <dbReference type="ARBA" id="ARBA00004123"/>
    </source>
</evidence>
<comment type="caution">
    <text evidence="8">The sequence shown here is derived from an EMBL/GenBank/DDBJ whole genome shotgun (WGS) entry which is preliminary data.</text>
</comment>
<reference evidence="9" key="1">
    <citation type="journal article" date="2023" name="Proc. Natl. Acad. Sci. U.S.A.">
        <title>Genomic and structural basis for evolution of tropane alkaloid biosynthesis.</title>
        <authorList>
            <person name="Wanga Y.-J."/>
            <person name="Taina T."/>
            <person name="Yua J.-Y."/>
            <person name="Lia J."/>
            <person name="Xua B."/>
            <person name="Chenc J."/>
            <person name="D'Auriad J.C."/>
            <person name="Huanga J.-P."/>
            <person name="Huanga S.-X."/>
        </authorList>
    </citation>
    <scope>NUCLEOTIDE SEQUENCE [LARGE SCALE GENOMIC DNA]</scope>
    <source>
        <strain evidence="9">cv. KIB-2019</strain>
    </source>
</reference>
<dbReference type="SMART" id="SM00774">
    <property type="entry name" value="WRKY"/>
    <property type="match status" value="1"/>
</dbReference>
<gene>
    <name evidence="8" type="ORF">K7X08_035585</name>
</gene>
<sequence length="293" mass="33739">MEEYLHENPHKNLIKQVLIQGKDFATQLQCLLRQPIEHHDGSVSADELVVKIWRSFTQAITIMMGNSKSLVSTEEVDQADSGDRKSTDSSSDQLRNKEKQGGKDRRGCYKRRKISGSWIRESATMDDGCAWRKYGQKNILNSKYPRCYFRCSHKYDQDCQATKQVQIMQEYPKMYHTTYFGNHTCHSTKIPMHNMITTSCSQFNHPIEVKPKIRSSNSHDNSTVKEEESKGQNDDVSSSTMDSNLWEDFMPSSPSARDSTLAGHHNSSFLKRVISSDMEDFAKFGDFEDIEFY</sequence>
<evidence type="ECO:0000259" key="7">
    <source>
        <dbReference type="PROSITE" id="PS50811"/>
    </source>
</evidence>
<feature type="compositionally biased region" description="Basic and acidic residues" evidence="6">
    <location>
        <begin position="222"/>
        <end position="233"/>
    </location>
</feature>
<evidence type="ECO:0000256" key="6">
    <source>
        <dbReference type="SAM" id="MobiDB-lite"/>
    </source>
</evidence>
<name>A0A9Q1LLD8_9SOLA</name>
<protein>
    <recommendedName>
        <fullName evidence="7">WRKY domain-containing protein</fullName>
    </recommendedName>
</protein>
<dbReference type="PANTHER" id="PTHR31282">
    <property type="entry name" value="WRKY TRANSCRIPTION FACTOR 21-RELATED"/>
    <property type="match status" value="1"/>
</dbReference>
<keyword evidence="2" id="KW-0805">Transcription regulation</keyword>
<evidence type="ECO:0000313" key="9">
    <source>
        <dbReference type="Proteomes" id="UP001152561"/>
    </source>
</evidence>
<dbReference type="GO" id="GO:0005634">
    <property type="term" value="C:nucleus"/>
    <property type="evidence" value="ECO:0007669"/>
    <property type="project" value="UniProtKB-SubCell"/>
</dbReference>